<comment type="caution">
    <text evidence="5">The sequence shown here is derived from an EMBL/GenBank/DDBJ whole genome shotgun (WGS) entry which is preliminary data.</text>
</comment>
<keyword evidence="1" id="KW-0805">Transcription regulation</keyword>
<dbReference type="OrthoDB" id="9799482at2"/>
<dbReference type="CDD" id="cd07377">
    <property type="entry name" value="WHTH_GntR"/>
    <property type="match status" value="1"/>
</dbReference>
<dbReference type="SMART" id="SM00345">
    <property type="entry name" value="HTH_GNTR"/>
    <property type="match status" value="1"/>
</dbReference>
<dbReference type="GO" id="GO:0003700">
    <property type="term" value="F:DNA-binding transcription factor activity"/>
    <property type="evidence" value="ECO:0007669"/>
    <property type="project" value="InterPro"/>
</dbReference>
<dbReference type="Pfam" id="PF00392">
    <property type="entry name" value="GntR"/>
    <property type="match status" value="1"/>
</dbReference>
<evidence type="ECO:0000256" key="2">
    <source>
        <dbReference type="ARBA" id="ARBA00023125"/>
    </source>
</evidence>
<dbReference type="EMBL" id="RBZM01000009">
    <property type="protein sequence ID" value="RKP48937.1"/>
    <property type="molecule type" value="Genomic_DNA"/>
</dbReference>
<evidence type="ECO:0000256" key="1">
    <source>
        <dbReference type="ARBA" id="ARBA00023015"/>
    </source>
</evidence>
<accession>A0A494XDQ8</accession>
<dbReference type="RefSeq" id="WP_120979075.1">
    <property type="nucleotide sequence ID" value="NZ_RBZM01000009.1"/>
</dbReference>
<dbReference type="Proteomes" id="UP000282076">
    <property type="component" value="Unassembled WGS sequence"/>
</dbReference>
<dbReference type="InterPro" id="IPR028082">
    <property type="entry name" value="Peripla_BP_I"/>
</dbReference>
<gene>
    <name evidence="5" type="ORF">D7Z26_21515</name>
</gene>
<proteinExistence type="predicted"/>
<dbReference type="InterPro" id="IPR036390">
    <property type="entry name" value="WH_DNA-bd_sf"/>
</dbReference>
<dbReference type="SUPFAM" id="SSF46785">
    <property type="entry name" value="Winged helix' DNA-binding domain"/>
    <property type="match status" value="1"/>
</dbReference>
<evidence type="ECO:0000313" key="5">
    <source>
        <dbReference type="EMBL" id="RKP48937.1"/>
    </source>
</evidence>
<feature type="domain" description="HTH gntR-type" evidence="4">
    <location>
        <begin position="4"/>
        <end position="72"/>
    </location>
</feature>
<sequence>MRDKPLYKQIQDHIKEQISLGILRPGDRVPSEVELTRQFSVSLITAKNAVIALAEEGILSRFQGKGTFVAESTKTEPVIAQQHDKGCIGLIVPSMDTRVDQRLLKYTEKYLRQQGYILTVRITNESLAEETEAIRLFHGIGVKGLLILPTVNEKYNESILRLTLDKFPIVLIFRYLKNIHTSSVISEDLQGTFQAVDYLLNKGHRKIAFISPENTNSATEDRALGFEKAFIDRKVPIDKSLWCFIALDALDSNKSVEFIYEFFKEHPDITAVFTVNAILAGKVYTALKRLGRQIPQDVEMFTFDQPNLPDIPYVSQDEETICKTAVEQLVQQIEGNDQLSQAVIPVTLQYP</sequence>
<dbReference type="AlphaFoldDB" id="A0A494XDQ8"/>
<keyword evidence="3" id="KW-0804">Transcription</keyword>
<evidence type="ECO:0000256" key="3">
    <source>
        <dbReference type="ARBA" id="ARBA00023163"/>
    </source>
</evidence>
<name>A0A494XDQ8_9BACL</name>
<dbReference type="InterPro" id="IPR036388">
    <property type="entry name" value="WH-like_DNA-bd_sf"/>
</dbReference>
<keyword evidence="6" id="KW-1185">Reference proteome</keyword>
<evidence type="ECO:0000313" key="6">
    <source>
        <dbReference type="Proteomes" id="UP000282076"/>
    </source>
</evidence>
<dbReference type="PROSITE" id="PS50949">
    <property type="entry name" value="HTH_GNTR"/>
    <property type="match status" value="1"/>
</dbReference>
<dbReference type="Gene3D" id="3.40.50.2300">
    <property type="match status" value="2"/>
</dbReference>
<organism evidence="5 6">
    <name type="scientific">Cohnella endophytica</name>
    <dbReference type="NCBI Taxonomy" id="2419778"/>
    <lineage>
        <taxon>Bacteria</taxon>
        <taxon>Bacillati</taxon>
        <taxon>Bacillota</taxon>
        <taxon>Bacilli</taxon>
        <taxon>Bacillales</taxon>
        <taxon>Paenibacillaceae</taxon>
        <taxon>Cohnella</taxon>
    </lineage>
</organism>
<evidence type="ECO:0000259" key="4">
    <source>
        <dbReference type="PROSITE" id="PS50949"/>
    </source>
</evidence>
<dbReference type="PANTHER" id="PTHR30146:SF109">
    <property type="entry name" value="HTH-TYPE TRANSCRIPTIONAL REGULATOR GALS"/>
    <property type="match status" value="1"/>
</dbReference>
<dbReference type="InterPro" id="IPR000524">
    <property type="entry name" value="Tscrpt_reg_HTH_GntR"/>
</dbReference>
<dbReference type="InterPro" id="IPR046335">
    <property type="entry name" value="LacI/GalR-like_sensor"/>
</dbReference>
<protein>
    <submittedName>
        <fullName evidence="5">GntR family transcriptional regulator</fullName>
    </submittedName>
</protein>
<dbReference type="SUPFAM" id="SSF53822">
    <property type="entry name" value="Periplasmic binding protein-like I"/>
    <property type="match status" value="1"/>
</dbReference>
<dbReference type="Gene3D" id="1.10.10.10">
    <property type="entry name" value="Winged helix-like DNA-binding domain superfamily/Winged helix DNA-binding domain"/>
    <property type="match status" value="1"/>
</dbReference>
<reference evidence="5 6" key="1">
    <citation type="submission" date="2018-10" db="EMBL/GenBank/DDBJ databases">
        <title>Cohnella sp. M2MS4P-1, whole genome shotgun sequence.</title>
        <authorList>
            <person name="Tuo L."/>
        </authorList>
    </citation>
    <scope>NUCLEOTIDE SEQUENCE [LARGE SCALE GENOMIC DNA]</scope>
    <source>
        <strain evidence="5 6">M2MS4P-1</strain>
    </source>
</reference>
<keyword evidence="2" id="KW-0238">DNA-binding</keyword>
<dbReference type="GO" id="GO:0000976">
    <property type="term" value="F:transcription cis-regulatory region binding"/>
    <property type="evidence" value="ECO:0007669"/>
    <property type="project" value="TreeGrafter"/>
</dbReference>
<dbReference type="CDD" id="cd06267">
    <property type="entry name" value="PBP1_LacI_sugar_binding-like"/>
    <property type="match status" value="1"/>
</dbReference>
<dbReference type="Pfam" id="PF13377">
    <property type="entry name" value="Peripla_BP_3"/>
    <property type="match status" value="1"/>
</dbReference>
<dbReference type="PANTHER" id="PTHR30146">
    <property type="entry name" value="LACI-RELATED TRANSCRIPTIONAL REPRESSOR"/>
    <property type="match status" value="1"/>
</dbReference>